<dbReference type="PROSITE" id="PS50142">
    <property type="entry name" value="RNASE_3_2"/>
    <property type="match status" value="1"/>
</dbReference>
<accession>A0A964V086</accession>
<dbReference type="PANTHER" id="PTHR11207:SF0">
    <property type="entry name" value="RIBONUCLEASE 3"/>
    <property type="match status" value="1"/>
</dbReference>
<feature type="binding site" evidence="8">
    <location>
        <position position="45"/>
    </location>
    <ligand>
        <name>Mg(2+)</name>
        <dbReference type="ChEBI" id="CHEBI:18420"/>
    </ligand>
</feature>
<dbReference type="EMBL" id="RGET01000078">
    <property type="protein sequence ID" value="NBN88266.1"/>
    <property type="molecule type" value="Genomic_DNA"/>
</dbReference>
<dbReference type="PROSITE" id="PS50137">
    <property type="entry name" value="DS_RBD"/>
    <property type="match status" value="1"/>
</dbReference>
<evidence type="ECO:0000256" key="8">
    <source>
        <dbReference type="HAMAP-Rule" id="MF_00104"/>
    </source>
</evidence>
<dbReference type="GO" id="GO:0004525">
    <property type="term" value="F:ribonuclease III activity"/>
    <property type="evidence" value="ECO:0007669"/>
    <property type="project" value="UniProtKB-UniRule"/>
</dbReference>
<dbReference type="EC" id="3.1.26.3" evidence="8"/>
<comment type="catalytic activity">
    <reaction evidence="1 8">
        <text>Endonucleolytic cleavage to 5'-phosphomonoester.</text>
        <dbReference type="EC" id="3.1.26.3"/>
    </reaction>
</comment>
<dbReference type="SMART" id="SM00535">
    <property type="entry name" value="RIBOc"/>
    <property type="match status" value="1"/>
</dbReference>
<keyword evidence="6 8" id="KW-0378">Hydrolase</keyword>
<dbReference type="InterPro" id="IPR036389">
    <property type="entry name" value="RNase_III_sf"/>
</dbReference>
<feature type="active site" evidence="8">
    <location>
        <position position="120"/>
    </location>
</feature>
<dbReference type="GO" id="GO:0019843">
    <property type="term" value="F:rRNA binding"/>
    <property type="evidence" value="ECO:0007669"/>
    <property type="project" value="UniProtKB-KW"/>
</dbReference>
<dbReference type="InterPro" id="IPR014720">
    <property type="entry name" value="dsRBD_dom"/>
</dbReference>
<evidence type="ECO:0000256" key="2">
    <source>
        <dbReference type="ARBA" id="ARBA00010183"/>
    </source>
</evidence>
<reference evidence="12" key="1">
    <citation type="submission" date="2018-10" db="EMBL/GenBank/DDBJ databases">
        <title>Iterative Subtractive Binning of Freshwater Chronoseries Metagenomes Recovers Nearly Complete Genomes from over Four Hundred Novel Species.</title>
        <authorList>
            <person name="Rodriguez-R L.M."/>
            <person name="Tsementzi D."/>
            <person name="Luo C."/>
            <person name="Konstantinidis K.T."/>
        </authorList>
    </citation>
    <scope>NUCLEOTIDE SEQUENCE</scope>
    <source>
        <strain evidence="12">WB7_6_001</strain>
    </source>
</reference>
<dbReference type="GO" id="GO:0003725">
    <property type="term" value="F:double-stranded RNA binding"/>
    <property type="evidence" value="ECO:0007669"/>
    <property type="project" value="TreeGrafter"/>
</dbReference>
<dbReference type="PANTHER" id="PTHR11207">
    <property type="entry name" value="RIBONUCLEASE III"/>
    <property type="match status" value="1"/>
</dbReference>
<dbReference type="GO" id="GO:0046872">
    <property type="term" value="F:metal ion binding"/>
    <property type="evidence" value="ECO:0007669"/>
    <property type="project" value="UniProtKB-KW"/>
</dbReference>
<evidence type="ECO:0000256" key="1">
    <source>
        <dbReference type="ARBA" id="ARBA00000109"/>
    </source>
</evidence>
<proteinExistence type="inferred from homology"/>
<gene>
    <name evidence="8 12" type="primary">rnc</name>
    <name evidence="12" type="ORF">EBV32_04170</name>
</gene>
<dbReference type="CDD" id="cd00593">
    <property type="entry name" value="RIBOc"/>
    <property type="match status" value="1"/>
</dbReference>
<feature type="active site" evidence="8">
    <location>
        <position position="49"/>
    </location>
</feature>
<comment type="similarity">
    <text evidence="2">Belongs to the ribonuclease III family.</text>
</comment>
<dbReference type="HAMAP" id="MF_00104">
    <property type="entry name" value="RNase_III"/>
    <property type="match status" value="1"/>
</dbReference>
<evidence type="ECO:0000256" key="7">
    <source>
        <dbReference type="ARBA" id="ARBA00022884"/>
    </source>
</evidence>
<evidence type="ECO:0000256" key="9">
    <source>
        <dbReference type="SAM" id="MobiDB-lite"/>
    </source>
</evidence>
<keyword evidence="8" id="KW-0699">rRNA-binding</keyword>
<name>A0A964V086_9PROT</name>
<dbReference type="GO" id="GO:0006397">
    <property type="term" value="P:mRNA processing"/>
    <property type="evidence" value="ECO:0007669"/>
    <property type="project" value="UniProtKB-UniRule"/>
</dbReference>
<dbReference type="GO" id="GO:0008033">
    <property type="term" value="P:tRNA processing"/>
    <property type="evidence" value="ECO:0007669"/>
    <property type="project" value="UniProtKB-KW"/>
</dbReference>
<dbReference type="CDD" id="cd10845">
    <property type="entry name" value="DSRM_RNAse_III_family"/>
    <property type="match status" value="1"/>
</dbReference>
<dbReference type="NCBIfam" id="TIGR02191">
    <property type="entry name" value="RNaseIII"/>
    <property type="match status" value="1"/>
</dbReference>
<feature type="binding site" evidence="8">
    <location>
        <position position="117"/>
    </location>
    <ligand>
        <name>Mg(2+)</name>
        <dbReference type="ChEBI" id="CHEBI:18420"/>
    </ligand>
</feature>
<comment type="subcellular location">
    <subcellularLocation>
        <location evidence="8">Cytoplasm</location>
    </subcellularLocation>
</comment>
<dbReference type="GO" id="GO:0010468">
    <property type="term" value="P:regulation of gene expression"/>
    <property type="evidence" value="ECO:0007669"/>
    <property type="project" value="TreeGrafter"/>
</dbReference>
<comment type="cofactor">
    <cofactor evidence="8">
        <name>Mg(2+)</name>
        <dbReference type="ChEBI" id="CHEBI:18420"/>
    </cofactor>
</comment>
<comment type="caution">
    <text evidence="12">The sequence shown here is derived from an EMBL/GenBank/DDBJ whole genome shotgun (WGS) entry which is preliminary data.</text>
</comment>
<evidence type="ECO:0000313" key="13">
    <source>
        <dbReference type="Proteomes" id="UP000713222"/>
    </source>
</evidence>
<dbReference type="AlphaFoldDB" id="A0A964V086"/>
<evidence type="ECO:0000259" key="11">
    <source>
        <dbReference type="PROSITE" id="PS50142"/>
    </source>
</evidence>
<dbReference type="GO" id="GO:0005737">
    <property type="term" value="C:cytoplasm"/>
    <property type="evidence" value="ECO:0007669"/>
    <property type="project" value="UniProtKB-SubCell"/>
</dbReference>
<feature type="domain" description="RNase III" evidence="11">
    <location>
        <begin position="7"/>
        <end position="131"/>
    </location>
</feature>
<feature type="domain" description="DRBM" evidence="10">
    <location>
        <begin position="156"/>
        <end position="225"/>
    </location>
</feature>
<dbReference type="GO" id="GO:0006364">
    <property type="term" value="P:rRNA processing"/>
    <property type="evidence" value="ECO:0007669"/>
    <property type="project" value="UniProtKB-UniRule"/>
</dbReference>
<feature type="region of interest" description="Disordered" evidence="9">
    <location>
        <begin position="201"/>
        <end position="226"/>
    </location>
</feature>
<dbReference type="InterPro" id="IPR011907">
    <property type="entry name" value="RNase_III"/>
</dbReference>
<keyword evidence="8" id="KW-0460">Magnesium</keyword>
<keyword evidence="8" id="KW-0819">tRNA processing</keyword>
<dbReference type="SUPFAM" id="SSF69065">
    <property type="entry name" value="RNase III domain-like"/>
    <property type="match status" value="1"/>
</dbReference>
<dbReference type="Pfam" id="PF00035">
    <property type="entry name" value="dsrm"/>
    <property type="match status" value="1"/>
</dbReference>
<organism evidence="12 13">
    <name type="scientific">Candidatus Fonsibacter lacus</name>
    <dbReference type="NCBI Taxonomy" id="2576439"/>
    <lineage>
        <taxon>Bacteria</taxon>
        <taxon>Pseudomonadati</taxon>
        <taxon>Pseudomonadota</taxon>
        <taxon>Alphaproteobacteria</taxon>
        <taxon>Candidatus Pelagibacterales</taxon>
        <taxon>Candidatus Pelagibacterales incertae sedis</taxon>
        <taxon>Candidatus Fonsibacter</taxon>
    </lineage>
</organism>
<dbReference type="InterPro" id="IPR000999">
    <property type="entry name" value="RNase_III_dom"/>
</dbReference>
<dbReference type="Gene3D" id="3.30.160.20">
    <property type="match status" value="1"/>
</dbReference>
<dbReference type="SMART" id="SM00358">
    <property type="entry name" value="DSRM"/>
    <property type="match status" value="1"/>
</dbReference>
<evidence type="ECO:0000256" key="6">
    <source>
        <dbReference type="ARBA" id="ARBA00022801"/>
    </source>
</evidence>
<dbReference type="SUPFAM" id="SSF54768">
    <property type="entry name" value="dsRNA-binding domain-like"/>
    <property type="match status" value="1"/>
</dbReference>
<evidence type="ECO:0000256" key="3">
    <source>
        <dbReference type="ARBA" id="ARBA00022664"/>
    </source>
</evidence>
<evidence type="ECO:0000256" key="5">
    <source>
        <dbReference type="ARBA" id="ARBA00022759"/>
    </source>
</evidence>
<dbReference type="Proteomes" id="UP000713222">
    <property type="component" value="Unassembled WGS sequence"/>
</dbReference>
<evidence type="ECO:0000256" key="4">
    <source>
        <dbReference type="ARBA" id="ARBA00022722"/>
    </source>
</evidence>
<keyword evidence="3 8" id="KW-0507">mRNA processing</keyword>
<dbReference type="Pfam" id="PF14622">
    <property type="entry name" value="Ribonucleas_3_3"/>
    <property type="match status" value="1"/>
</dbReference>
<keyword evidence="4 8" id="KW-0540">Nuclease</keyword>
<comment type="function">
    <text evidence="8">Digests double-stranded RNA. Involved in the processing of primary rRNA transcript to yield the immediate precursors to the large and small rRNAs (23S and 16S). Processes some mRNAs, and tRNAs when they are encoded in the rRNA operon. Processes pre-crRNA and tracrRNA of type II CRISPR loci if present in the organism.</text>
</comment>
<sequence length="226" mass="25325">MISDSKISEVESIIGIKFINKKLLSQALVHKSFSNDNSANNEILEFLGDRVLGLVLAKKLISLYPNDKEGQLDKRLASLINKKVCAKVLEKYDLIKFISISKAQKKIKTGNIKIFGDLCESLIGAIYIDRGFESAENFIFDLWKDQLKHSSEIKIDAKTKLQELSLKLYKELPKYKDLSTSGPAHKPVFKVSVSIKKSKTFTGEGSSKRNAEQKAAESLLNSLENE</sequence>
<evidence type="ECO:0000259" key="10">
    <source>
        <dbReference type="PROSITE" id="PS50137"/>
    </source>
</evidence>
<feature type="compositionally biased region" description="Basic and acidic residues" evidence="9">
    <location>
        <begin position="206"/>
        <end position="215"/>
    </location>
</feature>
<evidence type="ECO:0000313" key="12">
    <source>
        <dbReference type="EMBL" id="NBN88266.1"/>
    </source>
</evidence>
<keyword evidence="8" id="KW-0963">Cytoplasm</keyword>
<keyword evidence="8" id="KW-0698">rRNA processing</keyword>
<keyword evidence="8" id="KW-0479">Metal-binding</keyword>
<protein>
    <recommendedName>
        <fullName evidence="8">Ribonuclease 3</fullName>
        <ecNumber evidence="8">3.1.26.3</ecNumber>
    </recommendedName>
    <alternativeName>
        <fullName evidence="8">Ribonuclease III</fullName>
        <shortName evidence="8">RNase III</shortName>
    </alternativeName>
</protein>
<dbReference type="Gene3D" id="1.10.1520.10">
    <property type="entry name" value="Ribonuclease III domain"/>
    <property type="match status" value="1"/>
</dbReference>
<feature type="binding site" evidence="8">
    <location>
        <position position="120"/>
    </location>
    <ligand>
        <name>Mg(2+)</name>
        <dbReference type="ChEBI" id="CHEBI:18420"/>
    </ligand>
</feature>
<keyword evidence="5 8" id="KW-0255">Endonuclease</keyword>
<comment type="subunit">
    <text evidence="8">Homodimer.</text>
</comment>
<keyword evidence="7 8" id="KW-0694">RNA-binding</keyword>